<feature type="coiled-coil region" evidence="4">
    <location>
        <begin position="1233"/>
        <end position="1298"/>
    </location>
</feature>
<dbReference type="PANTHER" id="PTHR45916:SF1">
    <property type="entry name" value="STRUCTURAL MAINTENANCE OF CHROMOSOMES PROTEIN 5"/>
    <property type="match status" value="1"/>
</dbReference>
<evidence type="ECO:0000256" key="4">
    <source>
        <dbReference type="SAM" id="Coils"/>
    </source>
</evidence>
<dbReference type="VEuPathDB" id="PiroplasmaDB:BOVATA_033760"/>
<feature type="compositionally biased region" description="Basic and acidic residues" evidence="5">
    <location>
        <begin position="553"/>
        <end position="570"/>
    </location>
</feature>
<dbReference type="SUPFAM" id="SSF52540">
    <property type="entry name" value="P-loop containing nucleoside triphosphate hydrolases"/>
    <property type="match status" value="2"/>
</dbReference>
<feature type="compositionally biased region" description="Polar residues" evidence="5">
    <location>
        <begin position="825"/>
        <end position="834"/>
    </location>
</feature>
<feature type="compositionally biased region" description="Polar residues" evidence="5">
    <location>
        <begin position="869"/>
        <end position="891"/>
    </location>
</feature>
<feature type="compositionally biased region" description="Polar residues" evidence="5">
    <location>
        <begin position="571"/>
        <end position="587"/>
    </location>
</feature>
<feature type="region of interest" description="Disordered" evidence="5">
    <location>
        <begin position="544"/>
        <end position="595"/>
    </location>
</feature>
<feature type="coiled-coil region" evidence="4">
    <location>
        <begin position="344"/>
        <end position="378"/>
    </location>
</feature>
<feature type="compositionally biased region" description="Basic and acidic residues" evidence="5">
    <location>
        <begin position="906"/>
        <end position="920"/>
    </location>
</feature>
<dbReference type="GO" id="GO:0005634">
    <property type="term" value="C:nucleus"/>
    <property type="evidence" value="ECO:0007669"/>
    <property type="project" value="TreeGrafter"/>
</dbReference>
<feature type="coiled-coil region" evidence="4">
    <location>
        <begin position="1083"/>
        <end position="1118"/>
    </location>
</feature>
<dbReference type="GO" id="GO:0000724">
    <property type="term" value="P:double-strand break repair via homologous recombination"/>
    <property type="evidence" value="ECO:0007669"/>
    <property type="project" value="TreeGrafter"/>
</dbReference>
<evidence type="ECO:0000313" key="7">
    <source>
        <dbReference type="Proteomes" id="UP000236319"/>
    </source>
</evidence>
<name>A0A2H6KFV5_9APIC</name>
<gene>
    <name evidence="6" type="ORF">BOVATA_033760</name>
</gene>
<evidence type="ECO:0000256" key="3">
    <source>
        <dbReference type="ARBA" id="ARBA00023054"/>
    </source>
</evidence>
<feature type="region of interest" description="Disordered" evidence="5">
    <location>
        <begin position="105"/>
        <end position="204"/>
    </location>
</feature>
<dbReference type="GeneID" id="39875653"/>
<dbReference type="Proteomes" id="UP000236319">
    <property type="component" value="Unassembled WGS sequence"/>
</dbReference>
<keyword evidence="7" id="KW-1185">Reference proteome</keyword>
<dbReference type="OrthoDB" id="10254973at2759"/>
<dbReference type="GO" id="GO:0003697">
    <property type="term" value="F:single-stranded DNA binding"/>
    <property type="evidence" value="ECO:0007669"/>
    <property type="project" value="TreeGrafter"/>
</dbReference>
<feature type="compositionally biased region" description="Basic and acidic residues" evidence="5">
    <location>
        <begin position="849"/>
        <end position="868"/>
    </location>
</feature>
<reference evidence="6 7" key="1">
    <citation type="journal article" date="2017" name="BMC Genomics">
        <title>Whole-genome assembly of Babesia ovata and comparative genomics between closely related pathogens.</title>
        <authorList>
            <person name="Yamagishi J."/>
            <person name="Asada M."/>
            <person name="Hakimi H."/>
            <person name="Tanaka T.Q."/>
            <person name="Sugimoto C."/>
            <person name="Kawazu S."/>
        </authorList>
    </citation>
    <scope>NUCLEOTIDE SEQUENCE [LARGE SCALE GENOMIC DNA]</scope>
    <source>
        <strain evidence="6 7">Miyake</strain>
    </source>
</reference>
<accession>A0A2H6KFV5</accession>
<dbReference type="Gene3D" id="3.40.50.300">
    <property type="entry name" value="P-loop containing nucleotide triphosphate hydrolases"/>
    <property type="match status" value="2"/>
</dbReference>
<dbReference type="GO" id="GO:0030915">
    <property type="term" value="C:Smc5-Smc6 complex"/>
    <property type="evidence" value="ECO:0007669"/>
    <property type="project" value="TreeGrafter"/>
</dbReference>
<evidence type="ECO:0000256" key="1">
    <source>
        <dbReference type="ARBA" id="ARBA00010171"/>
    </source>
</evidence>
<dbReference type="GO" id="GO:0016887">
    <property type="term" value="F:ATP hydrolysis activity"/>
    <property type="evidence" value="ECO:0007669"/>
    <property type="project" value="InterPro"/>
</dbReference>
<protein>
    <recommendedName>
        <fullName evidence="2">Structural maintenance of chromosomes protein 5</fullName>
    </recommendedName>
</protein>
<sequence length="1476" mass="165022">MAIMEQFRDGAIDSITMENWMAYTGPVRLKAMPGVNIIAAANGCGKSAIVCAIAIGLGFEPNVLARGDNIHLFIKRGFKQAKLRIGLVDRQAKGGITLVDRTMTITSSSNASQPIDPDSDEEEFAEEYGQEEDGDDPLKSVKRRRTPKAAPDDDYEGEATERKDRLEAKKRRAARQKAAKKKAEADSKAAAAKPKRTSRKSNTPKVTVRNEWAINGKSATLEMVKQLQKRLNIQVNNLITFLAQAKVGRFAAMTPQQLFRATLNAIEPSLCDDLDEITEKSKELTVMRSKTQMLVDDLNATGVKIAQLKVISDTLSKMKDATLYANLVKQRLYRIKVANLEKGLKATRTRLNSTANEYRAAEEEKTAMEQKLKGLNSETNRVLRKAKLKLVKAKAITLMNVVKPTKQSSVGMLPLSDDNAFDKVYFKVITDMRTFAAKHAPNNTMGQTTIVNKDVLEKRLDSVNKEIELLKMQITGENELTMEIADCRMNEETLKSTLRRLQGTAIRKYGDIQVENLLKNLNAIKRDGYRQFIRWRREQIREHERAIANMPESKTDDAEQSSKTESKGDEQNANENGEKQSAGNDANVTGGDAINNENAADKQASQQSKAPKLPKLLISDMKIRGRVNCCIIEEAASRYLDCLMLPKDSSITVTTVLTKFKIPSVTAPEDTPVLCEVTEVMRSFGVKHFLHELVECTDVDTKYTLASVANLGTAFVVDEDFLLAKMEKEMNSDPSAPAVSGAPPEDCTDPTSPATSPVKADKSASDQVAHNLPDNLTQEEGAEVATDPVDSQSQTAPMHEETPSGSANECENSSPLVKTEDKAGGNSNNASSGETPERVVAKAPVRRLITRETKYSRFRSAETSRSADESSQSPNQPIKSRSQTLPPNTCISPAPDARTANTMGVTKRESKKSADDKHYKTDVQNKMAQQDRANDNPHHDRQAKEERFFRKFYDCMVKEIGKQVGQHVRILRYYVGTKRHIYRSFKDADDVYSDYAVEIPTAPTMLHDSSMLVQSDSAQMIDTVERELKEVLERISVLGGMLYGRKQDNKAVGGRLYALSREQKSLEKTLQGIDGTFGTGKSKDKRKEEIEKMEDAQREELKEAIKERTDAIERWIEKTKLRRTTLQEAHDLYTQYKTLNRRKTRLEDLFKISLTTYEEVKTEFKRLEGTLSEQETKHKQYVKDISELNILIKAISGEIVNANAGEEQSEQVREREALKIRQEKASKLDNMTEADLERELQIAELKVKQLERDDCEEAQNAKDMRDSMIHEEKLSTEIAMAEAKAKELNDEKDLLYDTWIKRVTALVARIDANFGKYMLEIGEGAGGQIRLEAKLDDIKDAQIKVLVKFHGDRDMLPLASSYQSGGERGVTTMVYILAVQHLTSNAFFVIDEINQGLDSNYETRIMTLLLNTHISNNEPPLGETGSESSETNEVVVAKAPPQYFVLTPQLISGIDLRNATMHFPLNGPGVINGMVL</sequence>
<feature type="compositionally biased region" description="Basic residues" evidence="5">
    <location>
        <begin position="168"/>
        <end position="180"/>
    </location>
</feature>
<feature type="region of interest" description="Disordered" evidence="5">
    <location>
        <begin position="729"/>
        <end position="920"/>
    </location>
</feature>
<dbReference type="RefSeq" id="XP_028868126.1">
    <property type="nucleotide sequence ID" value="XM_029012293.1"/>
</dbReference>
<evidence type="ECO:0000256" key="5">
    <source>
        <dbReference type="SAM" id="MobiDB-lite"/>
    </source>
</evidence>
<dbReference type="EMBL" id="BDSA01000003">
    <property type="protein sequence ID" value="GBE61883.1"/>
    <property type="molecule type" value="Genomic_DNA"/>
</dbReference>
<keyword evidence="3 4" id="KW-0175">Coiled coil</keyword>
<dbReference type="PANTHER" id="PTHR45916">
    <property type="entry name" value="STRUCTURAL MAINTENANCE OF CHROMOSOMES PROTEIN 5"/>
    <property type="match status" value="1"/>
</dbReference>
<proteinExistence type="inferred from homology"/>
<organism evidence="6 7">
    <name type="scientific">Babesia ovata</name>
    <dbReference type="NCBI Taxonomy" id="189622"/>
    <lineage>
        <taxon>Eukaryota</taxon>
        <taxon>Sar</taxon>
        <taxon>Alveolata</taxon>
        <taxon>Apicomplexa</taxon>
        <taxon>Aconoidasida</taxon>
        <taxon>Piroplasmida</taxon>
        <taxon>Babesiidae</taxon>
        <taxon>Babesia</taxon>
    </lineage>
</organism>
<evidence type="ECO:0000256" key="2">
    <source>
        <dbReference type="ARBA" id="ARBA00018687"/>
    </source>
</evidence>
<comment type="caution">
    <text evidence="6">The sequence shown here is derived from an EMBL/GenBank/DDBJ whole genome shotgun (WGS) entry which is preliminary data.</text>
</comment>
<feature type="compositionally biased region" description="Polar residues" evidence="5">
    <location>
        <begin position="803"/>
        <end position="816"/>
    </location>
</feature>
<feature type="compositionally biased region" description="Acidic residues" evidence="5">
    <location>
        <begin position="117"/>
        <end position="135"/>
    </location>
</feature>
<comment type="similarity">
    <text evidence="1">Belongs to the SMC family. SMC5 subfamily.</text>
</comment>
<evidence type="ECO:0000313" key="6">
    <source>
        <dbReference type="EMBL" id="GBE61883.1"/>
    </source>
</evidence>
<dbReference type="InterPro" id="IPR027417">
    <property type="entry name" value="P-loop_NTPase"/>
</dbReference>